<name>A0ABV9KPR2_9RHOB</name>
<proteinExistence type="predicted"/>
<comment type="caution">
    <text evidence="2">The sequence shown here is derived from an EMBL/GenBank/DDBJ whole genome shotgun (WGS) entry which is preliminary data.</text>
</comment>
<dbReference type="CDD" id="cd03450">
    <property type="entry name" value="NodN"/>
    <property type="match status" value="1"/>
</dbReference>
<evidence type="ECO:0000259" key="1">
    <source>
        <dbReference type="Pfam" id="PF01575"/>
    </source>
</evidence>
<keyword evidence="3" id="KW-1185">Reference proteome</keyword>
<dbReference type="PANTHER" id="PTHR42993:SF1">
    <property type="entry name" value="MAOC-LIKE DEHYDRATASE DOMAIN-CONTAINING PROTEIN"/>
    <property type="match status" value="1"/>
</dbReference>
<gene>
    <name evidence="2" type="ORF">ACFO5X_25590</name>
</gene>
<dbReference type="Pfam" id="PF01575">
    <property type="entry name" value="MaoC_dehydratas"/>
    <property type="match status" value="1"/>
</dbReference>
<dbReference type="PANTHER" id="PTHR42993">
    <property type="entry name" value="MAOC-LIKE DEHYDRATASE DOMAIN-CONTAINING PROTEIN"/>
    <property type="match status" value="1"/>
</dbReference>
<dbReference type="RefSeq" id="WP_380723024.1">
    <property type="nucleotide sequence ID" value="NZ_JBHSGI010000034.1"/>
</dbReference>
<feature type="domain" description="MaoC-like" evidence="1">
    <location>
        <begin position="12"/>
        <end position="121"/>
    </location>
</feature>
<dbReference type="Gene3D" id="3.10.129.10">
    <property type="entry name" value="Hotdog Thioesterase"/>
    <property type="match status" value="1"/>
</dbReference>
<protein>
    <submittedName>
        <fullName evidence="2">MaoC family dehydratase</fullName>
    </submittedName>
</protein>
<dbReference type="InterPro" id="IPR039375">
    <property type="entry name" value="NodN-like"/>
</dbReference>
<accession>A0ABV9KPR2</accession>
<dbReference type="EMBL" id="JBHSGI010000034">
    <property type="protein sequence ID" value="MFC4671948.1"/>
    <property type="molecule type" value="Genomic_DNA"/>
</dbReference>
<dbReference type="SUPFAM" id="SSF54637">
    <property type="entry name" value="Thioesterase/thiol ester dehydrase-isomerase"/>
    <property type="match status" value="1"/>
</dbReference>
<reference evidence="3" key="1">
    <citation type="journal article" date="2019" name="Int. J. Syst. Evol. Microbiol.">
        <title>The Global Catalogue of Microorganisms (GCM) 10K type strain sequencing project: providing services to taxonomists for standard genome sequencing and annotation.</title>
        <authorList>
            <consortium name="The Broad Institute Genomics Platform"/>
            <consortium name="The Broad Institute Genome Sequencing Center for Infectious Disease"/>
            <person name="Wu L."/>
            <person name="Ma J."/>
        </authorList>
    </citation>
    <scope>NUCLEOTIDE SEQUENCE [LARGE SCALE GENOMIC DNA]</scope>
    <source>
        <strain evidence="3">CGMCC 4.7283</strain>
    </source>
</reference>
<evidence type="ECO:0000313" key="3">
    <source>
        <dbReference type="Proteomes" id="UP001595973"/>
    </source>
</evidence>
<dbReference type="InterPro" id="IPR029069">
    <property type="entry name" value="HotDog_dom_sf"/>
</dbReference>
<sequence length="157" mass="17194">MAAIDDALSALQSRIGTEVGVANWITIDQKMIDAFADVTHDTQWIHVDPERAARETPFGGSIAHGFLTLSLGSRFAYDCFPMLPGQVMGINYGFNKLRFLSPVKAGARVRGRFTLQEAVKRNATDLLRNNLMTVEIEGQETPALVAEWLGLAVFAPS</sequence>
<dbReference type="InterPro" id="IPR002539">
    <property type="entry name" value="MaoC-like_dom"/>
</dbReference>
<organism evidence="2 3">
    <name type="scientific">Seohaeicola nanhaiensis</name>
    <dbReference type="NCBI Taxonomy" id="1387282"/>
    <lineage>
        <taxon>Bacteria</taxon>
        <taxon>Pseudomonadati</taxon>
        <taxon>Pseudomonadota</taxon>
        <taxon>Alphaproteobacteria</taxon>
        <taxon>Rhodobacterales</taxon>
        <taxon>Roseobacteraceae</taxon>
        <taxon>Seohaeicola</taxon>
    </lineage>
</organism>
<evidence type="ECO:0000313" key="2">
    <source>
        <dbReference type="EMBL" id="MFC4671948.1"/>
    </source>
</evidence>
<dbReference type="Proteomes" id="UP001595973">
    <property type="component" value="Unassembled WGS sequence"/>
</dbReference>